<reference evidence="2" key="1">
    <citation type="submission" date="2022-03" db="EMBL/GenBank/DDBJ databases">
        <title>Draft genome sequence of Aduncisulcus paluster, a free-living microaerophilic Fornicata.</title>
        <authorList>
            <person name="Yuyama I."/>
            <person name="Kume K."/>
            <person name="Tamura T."/>
            <person name="Inagaki Y."/>
            <person name="Hashimoto T."/>
        </authorList>
    </citation>
    <scope>NUCLEOTIDE SEQUENCE</scope>
    <source>
        <strain evidence="2">NY0171</strain>
    </source>
</reference>
<protein>
    <submittedName>
        <fullName evidence="2">Uncharacterized protein</fullName>
    </submittedName>
</protein>
<comment type="caution">
    <text evidence="2">The sequence shown here is derived from an EMBL/GenBank/DDBJ whole genome shotgun (WGS) entry which is preliminary data.</text>
</comment>
<feature type="non-terminal residue" evidence="2">
    <location>
        <position position="1"/>
    </location>
</feature>
<evidence type="ECO:0000313" key="2">
    <source>
        <dbReference type="EMBL" id="GKT35549.1"/>
    </source>
</evidence>
<organism evidence="2 3">
    <name type="scientific">Aduncisulcus paluster</name>
    <dbReference type="NCBI Taxonomy" id="2918883"/>
    <lineage>
        <taxon>Eukaryota</taxon>
        <taxon>Metamonada</taxon>
        <taxon>Carpediemonas-like organisms</taxon>
        <taxon>Aduncisulcus</taxon>
    </lineage>
</organism>
<feature type="compositionally biased region" description="Basic and acidic residues" evidence="1">
    <location>
        <begin position="205"/>
        <end position="214"/>
    </location>
</feature>
<sequence length="280" mass="30743">VIQVMSANFDSQSTNVHLANKKMIDSNQAARHLSRHPSHRLLKRTQPLRIRDARLASAGAANIISKLNFSRQSTSPAPAGGRRRHSPFTDESIHITHRARAPPRHQHDTSPLMPIAPPSVTAPQNGNLSRVPVDLLPELIRDPPAANHIPAGPLLPLASAELPLPVSQPQPEPVIPPPNSSETTQRPASTTTDSPQELVSSKIPNRPEHDRHGDGYLNKVILEATNQQSLDAAYRAVSQAARARTASKRPPRQTKTSSTVPRRITMISQIHMEDLQENLW</sequence>
<dbReference type="Proteomes" id="UP001057375">
    <property type="component" value="Unassembled WGS sequence"/>
</dbReference>
<gene>
    <name evidence="2" type="ORF">ADUPG1_003003</name>
</gene>
<dbReference type="EMBL" id="BQXS01003834">
    <property type="protein sequence ID" value="GKT35549.1"/>
    <property type="molecule type" value="Genomic_DNA"/>
</dbReference>
<feature type="region of interest" description="Disordered" evidence="1">
    <location>
        <begin position="241"/>
        <end position="260"/>
    </location>
</feature>
<feature type="compositionally biased region" description="Pro residues" evidence="1">
    <location>
        <begin position="166"/>
        <end position="179"/>
    </location>
</feature>
<evidence type="ECO:0000256" key="1">
    <source>
        <dbReference type="SAM" id="MobiDB-lite"/>
    </source>
</evidence>
<name>A0ABQ5KVT3_9EUKA</name>
<feature type="compositionally biased region" description="Polar residues" evidence="1">
    <location>
        <begin position="183"/>
        <end position="203"/>
    </location>
</feature>
<evidence type="ECO:0000313" key="3">
    <source>
        <dbReference type="Proteomes" id="UP001057375"/>
    </source>
</evidence>
<feature type="region of interest" description="Disordered" evidence="1">
    <location>
        <begin position="163"/>
        <end position="214"/>
    </location>
</feature>
<accession>A0ABQ5KVT3</accession>
<proteinExistence type="predicted"/>
<keyword evidence="3" id="KW-1185">Reference proteome</keyword>
<feature type="region of interest" description="Disordered" evidence="1">
    <location>
        <begin position="71"/>
        <end position="90"/>
    </location>
</feature>